<dbReference type="Pfam" id="PF12796">
    <property type="entry name" value="Ank_2"/>
    <property type="match status" value="1"/>
</dbReference>
<dbReference type="PROSITE" id="PS50088">
    <property type="entry name" value="ANK_REPEAT"/>
    <property type="match status" value="1"/>
</dbReference>
<dbReference type="InterPro" id="IPR056383">
    <property type="entry name" value="DGKI-like_dom"/>
</dbReference>
<reference evidence="9 10" key="1">
    <citation type="journal article" date="2022" name="Front. Cell. Infect. Microbiol.">
        <title>The Genomes of Two Strains of Taenia crassiceps the Animal Model for the Study of Human Cysticercosis.</title>
        <authorList>
            <person name="Bobes R.J."/>
            <person name="Estrada K."/>
            <person name="Rios-Valencia D.G."/>
            <person name="Calderon-Gallegos A."/>
            <person name="de la Torre P."/>
            <person name="Carrero J.C."/>
            <person name="Sanchez-Flores A."/>
            <person name="Laclette J.P."/>
        </authorList>
    </citation>
    <scope>NUCLEOTIDE SEQUENCE [LARGE SCALE GENOMIC DNA]</scope>
    <source>
        <strain evidence="9">WFUcys</strain>
    </source>
</reference>
<dbReference type="EMBL" id="JAKROA010000005">
    <property type="protein sequence ID" value="KAL5106518.1"/>
    <property type="molecule type" value="Genomic_DNA"/>
</dbReference>
<dbReference type="PROSITE" id="PS50297">
    <property type="entry name" value="ANK_REP_REGION"/>
    <property type="match status" value="1"/>
</dbReference>
<evidence type="ECO:0000313" key="9">
    <source>
        <dbReference type="EMBL" id="KAL5106518.1"/>
    </source>
</evidence>
<dbReference type="PROSITE" id="PS50146">
    <property type="entry name" value="DAGK"/>
    <property type="match status" value="1"/>
</dbReference>
<dbReference type="Gene3D" id="3.40.50.10330">
    <property type="entry name" value="Probable inorganic polyphosphate/atp-NAD kinase, domain 1"/>
    <property type="match status" value="1"/>
</dbReference>
<dbReference type="PANTHER" id="PTHR11255">
    <property type="entry name" value="DIACYLGLYCEROL KINASE"/>
    <property type="match status" value="1"/>
</dbReference>
<dbReference type="SMART" id="SM00248">
    <property type="entry name" value="ANK"/>
    <property type="match status" value="2"/>
</dbReference>
<dbReference type="Gene3D" id="2.60.200.40">
    <property type="match status" value="1"/>
</dbReference>
<keyword evidence="3 7" id="KW-0547">Nucleotide-binding</keyword>
<feature type="domain" description="DAGKc" evidence="8">
    <location>
        <begin position="333"/>
        <end position="467"/>
    </location>
</feature>
<dbReference type="InterPro" id="IPR016064">
    <property type="entry name" value="NAD/diacylglycerol_kinase_sf"/>
</dbReference>
<keyword evidence="6" id="KW-0040">ANK repeat</keyword>
<dbReference type="Proteomes" id="UP001651158">
    <property type="component" value="Unassembled WGS sequence"/>
</dbReference>
<evidence type="ECO:0000256" key="2">
    <source>
        <dbReference type="ARBA" id="ARBA00022679"/>
    </source>
</evidence>
<evidence type="ECO:0000256" key="5">
    <source>
        <dbReference type="ARBA" id="ARBA00022840"/>
    </source>
</evidence>
<organism evidence="9 10">
    <name type="scientific">Taenia crassiceps</name>
    <dbReference type="NCBI Taxonomy" id="6207"/>
    <lineage>
        <taxon>Eukaryota</taxon>
        <taxon>Metazoa</taxon>
        <taxon>Spiralia</taxon>
        <taxon>Lophotrochozoa</taxon>
        <taxon>Platyhelminthes</taxon>
        <taxon>Cestoda</taxon>
        <taxon>Eucestoda</taxon>
        <taxon>Cyclophyllidea</taxon>
        <taxon>Taeniidae</taxon>
        <taxon>Taenia</taxon>
    </lineage>
</organism>
<evidence type="ECO:0000259" key="8">
    <source>
        <dbReference type="PROSITE" id="PS50146"/>
    </source>
</evidence>
<keyword evidence="2 7" id="KW-0808">Transferase</keyword>
<dbReference type="CDD" id="cd20802">
    <property type="entry name" value="C1_DGK_typeIV_rpt1"/>
    <property type="match status" value="1"/>
</dbReference>
<dbReference type="SUPFAM" id="SSF48403">
    <property type="entry name" value="Ankyrin repeat"/>
    <property type="match status" value="1"/>
</dbReference>
<evidence type="ECO:0000256" key="6">
    <source>
        <dbReference type="PROSITE-ProRule" id="PRU00023"/>
    </source>
</evidence>
<feature type="repeat" description="ANK" evidence="6">
    <location>
        <begin position="1042"/>
        <end position="1065"/>
    </location>
</feature>
<dbReference type="InterPro" id="IPR037607">
    <property type="entry name" value="DGK"/>
</dbReference>
<dbReference type="CDD" id="cd20855">
    <property type="entry name" value="C1_DGK_typeIV_rpt2"/>
    <property type="match status" value="1"/>
</dbReference>
<dbReference type="Gene3D" id="1.25.40.20">
    <property type="entry name" value="Ankyrin repeat-containing domain"/>
    <property type="match status" value="1"/>
</dbReference>
<keyword evidence="10" id="KW-1185">Reference proteome</keyword>
<dbReference type="InterPro" id="IPR000756">
    <property type="entry name" value="Diacylglycerol_kin_accessory"/>
</dbReference>
<dbReference type="InterPro" id="IPR001206">
    <property type="entry name" value="Diacylglycerol_kinase_cat_dom"/>
</dbReference>
<keyword evidence="4 7" id="KW-0418">Kinase</keyword>
<evidence type="ECO:0000256" key="3">
    <source>
        <dbReference type="ARBA" id="ARBA00022741"/>
    </source>
</evidence>
<dbReference type="InterPro" id="IPR036770">
    <property type="entry name" value="Ankyrin_rpt-contain_sf"/>
</dbReference>
<dbReference type="SUPFAM" id="SSF111331">
    <property type="entry name" value="NAD kinase/diacylglycerol kinase-like"/>
    <property type="match status" value="1"/>
</dbReference>
<proteinExistence type="inferred from homology"/>
<comment type="similarity">
    <text evidence="1 7">Belongs to the eukaryotic diacylglycerol kinase family.</text>
</comment>
<keyword evidence="5 7" id="KW-0067">ATP-binding</keyword>
<comment type="caution">
    <text evidence="9">The sequence shown here is derived from an EMBL/GenBank/DDBJ whole genome shotgun (WGS) entry which is preliminary data.</text>
</comment>
<dbReference type="Pfam" id="PF00781">
    <property type="entry name" value="DAGK_cat"/>
    <property type="match status" value="1"/>
</dbReference>
<dbReference type="SMART" id="SM00045">
    <property type="entry name" value="DAGKa"/>
    <property type="match status" value="1"/>
</dbReference>
<accession>A0ABR4Q9W3</accession>
<dbReference type="InterPro" id="IPR017438">
    <property type="entry name" value="ATP-NAD_kinase_N"/>
</dbReference>
<dbReference type="PANTHER" id="PTHR11255:SF80">
    <property type="entry name" value="EYE-SPECIFIC DIACYLGLYCEROL KINASE"/>
    <property type="match status" value="1"/>
</dbReference>
<evidence type="ECO:0000256" key="4">
    <source>
        <dbReference type="ARBA" id="ARBA00022777"/>
    </source>
</evidence>
<name>A0ABR4Q9W3_9CEST</name>
<evidence type="ECO:0000313" key="10">
    <source>
        <dbReference type="Proteomes" id="UP001651158"/>
    </source>
</evidence>
<protein>
    <recommendedName>
        <fullName evidence="7">Diacylglycerol kinase</fullName>
        <shortName evidence="7">DAG kinase</shortName>
        <ecNumber evidence="7">2.7.1.107</ecNumber>
    </recommendedName>
</protein>
<comment type="catalytic activity">
    <reaction evidence="7">
        <text>a 1,2-diacyl-sn-glycerol + ATP = a 1,2-diacyl-sn-glycero-3-phosphate + ADP + H(+)</text>
        <dbReference type="Rhea" id="RHEA:10272"/>
        <dbReference type="ChEBI" id="CHEBI:15378"/>
        <dbReference type="ChEBI" id="CHEBI:17815"/>
        <dbReference type="ChEBI" id="CHEBI:30616"/>
        <dbReference type="ChEBI" id="CHEBI:58608"/>
        <dbReference type="ChEBI" id="CHEBI:456216"/>
        <dbReference type="EC" id="2.7.1.107"/>
    </reaction>
</comment>
<dbReference type="EC" id="2.7.1.107" evidence="7"/>
<evidence type="ECO:0000256" key="7">
    <source>
        <dbReference type="RuleBase" id="RU361128"/>
    </source>
</evidence>
<dbReference type="SMART" id="SM00046">
    <property type="entry name" value="DAGKc"/>
    <property type="match status" value="1"/>
</dbReference>
<dbReference type="Pfam" id="PF00609">
    <property type="entry name" value="DAGK_acc"/>
    <property type="match status" value="1"/>
</dbReference>
<gene>
    <name evidence="9" type="ORF">TcWFU_000434</name>
</gene>
<sequence>MIVVCDIHLVSMKIPCGRSVHSLHFVQISLFLGMLTSSSSYQNLRHLRKTIKSRFFDSDEHNDDQLNIEYNPNDTGNNISTASWSISLPKWTADDKPDCHLWYDTSASGDYCYVGDFQCTKAGPRKKCSSCRIICHTACIPRLDAKCKPTFRQAVSSTYRDKNDDQMVVKHHWVLRRQKEDRCQACGRWIQTKFKFRDTLYMQCAWCRLSYHNKPECFESALLSVSCQLGKHAKLIIPPAWIVKMPNQDPEDVSFRRSPSNPAFSLAPTTLKPSASVEALDDRHCNLNSTDDLITVSTSVTGLARFPSPLASPRPVSSVTCDFPFVVKPSCRSATYPLVVFINPKAGGNQGVRLVKKFQGLLNPRQVFSLTEGGPRLGLELFGRLPNVRILVCGGDGTVGWILSEIDSLGLHPAPPVAILPLGTGNDLARTLQWGPGYADEPLTKILTSVEEGRVVLLDRWNIKSRPLTPAESNPEDDTEISSLGGIGAIQMSDKLPLNVMNNYFSLGADAATALEFHESREANPDRFNSRLKNKIFYAGVGGMDLIRRSWRDLSDYVTLECDGVDMSDRLKELRPHVLLFLNIPKYSAGTDPWGHSSDPDQQQRIDDKKLEVIGLTTATLATLQMGGHGDRICQCSEAHLITKKTIPMQIDGEPCRLGPSSIDIQLCNQVFVVQKTRRVEGTSPAHFSATGRLVKIYIIYPDHNGAPESLDHLCKTAQHFASLRIGSYTDLNAVRRQIRHSRNPPNSSGDIVPLPDKWIFLDMTAINGQVYGIDSHMESAHFITDILSNDNELFLISQDGMYEKRFIHSEETSRKSSDSLQIPWDVCYPMDVKMQERHSYPGKEILLHRSLSARVHRSEVYKKVSFTVHLGSAYSCPNIIESTPEGLSSVYLRADCRSRYDEDEGAPDDMDNDGTNTTSSIASTQHECFYDWRHWRRMPPKILVSLATSKRVKEGGVGVAPNPVQSLSNLISVTKAPSQSRDFPVAKISVTSDPGFALNLHSLVRNKLQAYYLSACRSGHIQDVQNALEAGLSPLTIDRITGKSGLHHAAKFGRLSVVQYLIEHAPKALLELQDYRRKQTALHKAAASKRRRICEVLVRAGACAGCEDVNGDTPSSLALLAADKKLAHFLQKEELMQLIKRNNEEPPPATAKLVSLSNLATTLPPPP</sequence>
<evidence type="ECO:0000256" key="1">
    <source>
        <dbReference type="ARBA" id="ARBA00009280"/>
    </source>
</evidence>
<dbReference type="InterPro" id="IPR002110">
    <property type="entry name" value="Ankyrin_rpt"/>
</dbReference>
<dbReference type="Pfam" id="PF23578">
    <property type="entry name" value="DGKI"/>
    <property type="match status" value="1"/>
</dbReference>